<name>A0ABS3M006_9PROT</name>
<dbReference type="EMBL" id="JAFVMF010000024">
    <property type="protein sequence ID" value="MBO1361511.1"/>
    <property type="molecule type" value="Genomic_DNA"/>
</dbReference>
<dbReference type="Gene3D" id="1.10.260.40">
    <property type="entry name" value="lambda repressor-like DNA-binding domains"/>
    <property type="match status" value="1"/>
</dbReference>
<sequence>MRAKATARAIDAAGGVSALARRVGISAPSVCRWTHIPATRVIAVERVTGIPRAELRPDLYDHGLNGEYRDRAVDWLDESACTKPPQVKHEHCS</sequence>
<dbReference type="InterPro" id="IPR031856">
    <property type="entry name" value="YdaS_toxin-like"/>
</dbReference>
<dbReference type="RefSeq" id="WP_207883316.1">
    <property type="nucleotide sequence ID" value="NZ_JAFVMF010000024.1"/>
</dbReference>
<dbReference type="Pfam" id="PF15943">
    <property type="entry name" value="YdaS_toxin"/>
    <property type="match status" value="1"/>
</dbReference>
<evidence type="ECO:0000313" key="2">
    <source>
        <dbReference type="Proteomes" id="UP000664771"/>
    </source>
</evidence>
<keyword evidence="2" id="KW-1185">Reference proteome</keyword>
<accession>A0ABS3M006</accession>
<dbReference type="SUPFAM" id="SSF47413">
    <property type="entry name" value="lambda repressor-like DNA-binding domains"/>
    <property type="match status" value="1"/>
</dbReference>
<dbReference type="Proteomes" id="UP000664771">
    <property type="component" value="Unassembled WGS sequence"/>
</dbReference>
<dbReference type="InterPro" id="IPR010982">
    <property type="entry name" value="Lambda_DNA-bd_dom_sf"/>
</dbReference>
<proteinExistence type="predicted"/>
<reference evidence="1 2" key="1">
    <citation type="submission" date="2021-03" db="EMBL/GenBank/DDBJ databases">
        <title>The complete genome sequence of Acetobacter sacchari TBRC 11175.</title>
        <authorList>
            <person name="Charoenyingcharoen P."/>
            <person name="Yukphan P."/>
        </authorList>
    </citation>
    <scope>NUCLEOTIDE SEQUENCE [LARGE SCALE GENOMIC DNA]</scope>
    <source>
        <strain evidence="1 2">TBRC 11175</strain>
    </source>
</reference>
<comment type="caution">
    <text evidence="1">The sequence shown here is derived from an EMBL/GenBank/DDBJ whole genome shotgun (WGS) entry which is preliminary data.</text>
</comment>
<organism evidence="1 2">
    <name type="scientific">Acetobacter sacchari</name>
    <dbReference type="NCBI Taxonomy" id="2661687"/>
    <lineage>
        <taxon>Bacteria</taxon>
        <taxon>Pseudomonadati</taxon>
        <taxon>Pseudomonadota</taxon>
        <taxon>Alphaproteobacteria</taxon>
        <taxon>Acetobacterales</taxon>
        <taxon>Acetobacteraceae</taxon>
        <taxon>Acetobacter</taxon>
    </lineage>
</organism>
<protein>
    <submittedName>
        <fullName evidence="1">Helix-turn-helix domain-containing protein</fullName>
    </submittedName>
</protein>
<evidence type="ECO:0000313" key="1">
    <source>
        <dbReference type="EMBL" id="MBO1361511.1"/>
    </source>
</evidence>
<gene>
    <name evidence="1" type="ORF">J2D73_17130</name>
</gene>